<sequence>MKAAVVLLHPSLFCKNFSFCTLKPLTAPPAGQMVKQPTWWRSNSCFNIFGSGGTEPGEGQKPQLQVQVSASVAETSFKTRFQKVLEPETERSYWCL</sequence>
<protein>
    <submittedName>
        <fullName evidence="1">Uncharacterized protein</fullName>
    </submittedName>
</protein>
<name>A0ABV0TNR1_9TELE</name>
<evidence type="ECO:0000313" key="2">
    <source>
        <dbReference type="Proteomes" id="UP001482620"/>
    </source>
</evidence>
<gene>
    <name evidence="1" type="ORF">ILYODFUR_032671</name>
</gene>
<accession>A0ABV0TNR1</accession>
<comment type="caution">
    <text evidence="1">The sequence shown here is derived from an EMBL/GenBank/DDBJ whole genome shotgun (WGS) entry which is preliminary data.</text>
</comment>
<dbReference type="EMBL" id="JAHRIQ010040119">
    <property type="protein sequence ID" value="MEQ2234535.1"/>
    <property type="molecule type" value="Genomic_DNA"/>
</dbReference>
<dbReference type="Proteomes" id="UP001482620">
    <property type="component" value="Unassembled WGS sequence"/>
</dbReference>
<reference evidence="1 2" key="1">
    <citation type="submission" date="2021-06" db="EMBL/GenBank/DDBJ databases">
        <authorList>
            <person name="Palmer J.M."/>
        </authorList>
    </citation>
    <scope>NUCLEOTIDE SEQUENCE [LARGE SCALE GENOMIC DNA]</scope>
    <source>
        <strain evidence="2">if_2019</strain>
        <tissue evidence="1">Muscle</tissue>
    </source>
</reference>
<keyword evidence="2" id="KW-1185">Reference proteome</keyword>
<organism evidence="1 2">
    <name type="scientific">Ilyodon furcidens</name>
    <name type="common">goldbreast splitfin</name>
    <dbReference type="NCBI Taxonomy" id="33524"/>
    <lineage>
        <taxon>Eukaryota</taxon>
        <taxon>Metazoa</taxon>
        <taxon>Chordata</taxon>
        <taxon>Craniata</taxon>
        <taxon>Vertebrata</taxon>
        <taxon>Euteleostomi</taxon>
        <taxon>Actinopterygii</taxon>
        <taxon>Neopterygii</taxon>
        <taxon>Teleostei</taxon>
        <taxon>Neoteleostei</taxon>
        <taxon>Acanthomorphata</taxon>
        <taxon>Ovalentaria</taxon>
        <taxon>Atherinomorphae</taxon>
        <taxon>Cyprinodontiformes</taxon>
        <taxon>Goodeidae</taxon>
        <taxon>Ilyodon</taxon>
    </lineage>
</organism>
<proteinExistence type="predicted"/>
<evidence type="ECO:0000313" key="1">
    <source>
        <dbReference type="EMBL" id="MEQ2234535.1"/>
    </source>
</evidence>